<dbReference type="PROSITE" id="PS50110">
    <property type="entry name" value="RESPONSE_REGULATORY"/>
    <property type="match status" value="1"/>
</dbReference>
<dbReference type="Gene3D" id="1.10.10.10">
    <property type="entry name" value="Winged helix-like DNA-binding domain superfamily/Winged helix DNA-binding domain"/>
    <property type="match status" value="1"/>
</dbReference>
<dbReference type="RefSeq" id="WP_353062203.1">
    <property type="nucleotide sequence ID" value="NZ_CP132942.1"/>
</dbReference>
<accession>A0AAU7ZJI8</accession>
<keyword evidence="1 6" id="KW-0597">Phosphoprotein</keyword>
<name>A0AAU7ZJI8_9BACT</name>
<dbReference type="InterPro" id="IPR001789">
    <property type="entry name" value="Sig_transdc_resp-reg_receiver"/>
</dbReference>
<dbReference type="SUPFAM" id="SSF52172">
    <property type="entry name" value="CheY-like"/>
    <property type="match status" value="1"/>
</dbReference>
<dbReference type="GO" id="GO:0000976">
    <property type="term" value="F:transcription cis-regulatory region binding"/>
    <property type="evidence" value="ECO:0007669"/>
    <property type="project" value="TreeGrafter"/>
</dbReference>
<evidence type="ECO:0000256" key="6">
    <source>
        <dbReference type="PROSITE-ProRule" id="PRU00169"/>
    </source>
</evidence>
<dbReference type="SMART" id="SM00862">
    <property type="entry name" value="Trans_reg_C"/>
    <property type="match status" value="1"/>
</dbReference>
<gene>
    <name evidence="10" type="ORF">RBB77_12920</name>
</gene>
<evidence type="ECO:0000256" key="5">
    <source>
        <dbReference type="ARBA" id="ARBA00023163"/>
    </source>
</evidence>
<dbReference type="SMART" id="SM00448">
    <property type="entry name" value="REC"/>
    <property type="match status" value="1"/>
</dbReference>
<reference evidence="10" key="1">
    <citation type="submission" date="2023-08" db="EMBL/GenBank/DDBJ databases">
        <authorList>
            <person name="Messyasz A."/>
            <person name="Mannisto M.K."/>
            <person name="Kerkhof L.J."/>
            <person name="Haggblom M."/>
        </authorList>
    </citation>
    <scope>NUCLEOTIDE SEQUENCE</scope>
    <source>
        <strain evidence="10">X5P6</strain>
    </source>
</reference>
<evidence type="ECO:0000313" key="10">
    <source>
        <dbReference type="EMBL" id="XCB31359.1"/>
    </source>
</evidence>
<dbReference type="GO" id="GO:0006355">
    <property type="term" value="P:regulation of DNA-templated transcription"/>
    <property type="evidence" value="ECO:0007669"/>
    <property type="project" value="InterPro"/>
</dbReference>
<feature type="domain" description="Response regulatory" evidence="8">
    <location>
        <begin position="2"/>
        <end position="117"/>
    </location>
</feature>
<feature type="domain" description="OmpR/PhoB-type" evidence="9">
    <location>
        <begin position="125"/>
        <end position="223"/>
    </location>
</feature>
<feature type="DNA-binding region" description="OmpR/PhoB-type" evidence="7">
    <location>
        <begin position="125"/>
        <end position="223"/>
    </location>
</feature>
<dbReference type="PROSITE" id="PS51755">
    <property type="entry name" value="OMPR_PHOB"/>
    <property type="match status" value="1"/>
</dbReference>
<reference evidence="10" key="2">
    <citation type="journal article" date="2024" name="Environ. Microbiol.">
        <title>Genome analysis and description of Tunturibacter gen. nov. expands the diversity of Terriglobia in tundra soils.</title>
        <authorList>
            <person name="Messyasz A."/>
            <person name="Mannisto M.K."/>
            <person name="Kerkhof L.J."/>
            <person name="Haggblom M.M."/>
        </authorList>
    </citation>
    <scope>NUCLEOTIDE SEQUENCE</scope>
    <source>
        <strain evidence="10">X5P6</strain>
    </source>
</reference>
<dbReference type="AlphaFoldDB" id="A0AAU7ZJI8"/>
<dbReference type="Pfam" id="PF00072">
    <property type="entry name" value="Response_reg"/>
    <property type="match status" value="1"/>
</dbReference>
<feature type="modified residue" description="4-aspartylphosphate" evidence="6">
    <location>
        <position position="52"/>
    </location>
</feature>
<dbReference type="CDD" id="cd00383">
    <property type="entry name" value="trans_reg_C"/>
    <property type="match status" value="1"/>
</dbReference>
<proteinExistence type="predicted"/>
<evidence type="ECO:0000256" key="7">
    <source>
        <dbReference type="PROSITE-ProRule" id="PRU01091"/>
    </source>
</evidence>
<dbReference type="InterPro" id="IPR011006">
    <property type="entry name" value="CheY-like_superfamily"/>
</dbReference>
<evidence type="ECO:0000259" key="8">
    <source>
        <dbReference type="PROSITE" id="PS50110"/>
    </source>
</evidence>
<dbReference type="InterPro" id="IPR036388">
    <property type="entry name" value="WH-like_DNA-bd_sf"/>
</dbReference>
<dbReference type="InterPro" id="IPR039420">
    <property type="entry name" value="WalR-like"/>
</dbReference>
<keyword evidence="3" id="KW-0805">Transcription regulation</keyword>
<dbReference type="Pfam" id="PF00486">
    <property type="entry name" value="Trans_reg_C"/>
    <property type="match status" value="1"/>
</dbReference>
<dbReference type="KEGG" id="tpsc:RBB77_12920"/>
<dbReference type="EMBL" id="CP132942">
    <property type="protein sequence ID" value="XCB31359.1"/>
    <property type="molecule type" value="Genomic_DNA"/>
</dbReference>
<evidence type="ECO:0000256" key="3">
    <source>
        <dbReference type="ARBA" id="ARBA00023015"/>
    </source>
</evidence>
<evidence type="ECO:0000256" key="4">
    <source>
        <dbReference type="ARBA" id="ARBA00023125"/>
    </source>
</evidence>
<protein>
    <submittedName>
        <fullName evidence="10">Response regulator transcription factor</fullName>
    </submittedName>
</protein>
<dbReference type="GO" id="GO:0005829">
    <property type="term" value="C:cytosol"/>
    <property type="evidence" value="ECO:0007669"/>
    <property type="project" value="TreeGrafter"/>
</dbReference>
<evidence type="ECO:0000256" key="1">
    <source>
        <dbReference type="ARBA" id="ARBA00022553"/>
    </source>
</evidence>
<dbReference type="Gene3D" id="3.40.50.2300">
    <property type="match status" value="1"/>
</dbReference>
<keyword evidence="2" id="KW-0902">Two-component regulatory system</keyword>
<dbReference type="InterPro" id="IPR001867">
    <property type="entry name" value="OmpR/PhoB-type_DNA-bd"/>
</dbReference>
<dbReference type="FunFam" id="1.10.10.10:FF:000005">
    <property type="entry name" value="Two-component system response regulator"/>
    <property type="match status" value="1"/>
</dbReference>
<evidence type="ECO:0000259" key="9">
    <source>
        <dbReference type="PROSITE" id="PS51755"/>
    </source>
</evidence>
<dbReference type="GO" id="GO:0032993">
    <property type="term" value="C:protein-DNA complex"/>
    <property type="evidence" value="ECO:0007669"/>
    <property type="project" value="TreeGrafter"/>
</dbReference>
<dbReference type="PANTHER" id="PTHR48111">
    <property type="entry name" value="REGULATOR OF RPOS"/>
    <property type="match status" value="1"/>
</dbReference>
<evidence type="ECO:0000256" key="2">
    <source>
        <dbReference type="ARBA" id="ARBA00023012"/>
    </source>
</evidence>
<keyword evidence="4 7" id="KW-0238">DNA-binding</keyword>
<dbReference type="GO" id="GO:0000156">
    <property type="term" value="F:phosphorelay response regulator activity"/>
    <property type="evidence" value="ECO:0007669"/>
    <property type="project" value="TreeGrafter"/>
</dbReference>
<keyword evidence="5" id="KW-0804">Transcription</keyword>
<dbReference type="PANTHER" id="PTHR48111:SF22">
    <property type="entry name" value="REGULATOR OF RPOS"/>
    <property type="match status" value="1"/>
</dbReference>
<sequence>MRILLVEDEVRLAENVAAALREIPGYAVDCASDGQIGASLASNRCYDLIILDLMLPLLDGQGVLRKLRADSDLTPVLILTARGEATSIIELLNTGADDYLAKPFDLGELIARSKALIRRGKGVAHPLLRLSDVELDTLQQSVTRAGHLIDLTPMEYHILEYLMHRPKVIVSKRELLEHLYDYNWEHHSNVIEAHVSNLRRKLDWGATEPSIETLRGRGYRLSLREQPRG</sequence>
<organism evidence="10">
    <name type="scientific">Tunturiibacter psychrotolerans</name>
    <dbReference type="NCBI Taxonomy" id="3069686"/>
    <lineage>
        <taxon>Bacteria</taxon>
        <taxon>Pseudomonadati</taxon>
        <taxon>Acidobacteriota</taxon>
        <taxon>Terriglobia</taxon>
        <taxon>Terriglobales</taxon>
        <taxon>Acidobacteriaceae</taxon>
        <taxon>Tunturiibacter</taxon>
    </lineage>
</organism>